<keyword evidence="5" id="KW-0653">Protein transport</keyword>
<proteinExistence type="inferred from homology"/>
<accession>A0AAF0FAX9</accession>
<reference evidence="8" key="1">
    <citation type="submission" date="2023-02" db="EMBL/GenBank/DDBJ databases">
        <title>Mating type loci evolution in Malassezia.</title>
        <authorList>
            <person name="Coelho M.A."/>
        </authorList>
    </citation>
    <scope>NUCLEOTIDE SEQUENCE</scope>
    <source>
        <strain evidence="8">CBS 14136</strain>
    </source>
</reference>
<dbReference type="PANTHER" id="PTHR22761:SF5">
    <property type="entry name" value="CHARGED MULTIVESICULAR BODY PROTEIN 6"/>
    <property type="match status" value="1"/>
</dbReference>
<protein>
    <submittedName>
        <fullName evidence="8">Vacuolar protein sorting-associated protein 20</fullName>
    </submittedName>
</protein>
<dbReference type="GO" id="GO:0032511">
    <property type="term" value="P:late endosome to vacuole transport via multivesicular body sorting pathway"/>
    <property type="evidence" value="ECO:0007669"/>
    <property type="project" value="TreeGrafter"/>
</dbReference>
<evidence type="ECO:0000256" key="2">
    <source>
        <dbReference type="ARBA" id="ARBA00006190"/>
    </source>
</evidence>
<sequence length="208" mass="23604">MGSSSSKGPIITKHDRAVLDLKLQRDRLRRYQSKVRVARLTKLEYVLDKEYKIARDALATGQRSRAKLALQRRAYQRGLIEKTDQQLSTLQELVSTIEFAQMEQSIMYGLEQGNQVLKEIHTEMSLDRVDDLMSDTAEAQQYQQLTIEEQEEVEEQLKNLAAEIRPALDADQADTVPILPSAPAQTPVTELPSSVRLPEREAEAEQAL</sequence>
<feature type="region of interest" description="Disordered" evidence="7">
    <location>
        <begin position="171"/>
        <end position="208"/>
    </location>
</feature>
<evidence type="ECO:0000313" key="9">
    <source>
        <dbReference type="Proteomes" id="UP001214628"/>
    </source>
</evidence>
<evidence type="ECO:0000256" key="4">
    <source>
        <dbReference type="ARBA" id="ARBA00022753"/>
    </source>
</evidence>
<dbReference type="PANTHER" id="PTHR22761">
    <property type="entry name" value="CHARGED MULTIVESICULAR BODY PROTEIN"/>
    <property type="match status" value="1"/>
</dbReference>
<dbReference type="GO" id="GO:0005771">
    <property type="term" value="C:multivesicular body"/>
    <property type="evidence" value="ECO:0007669"/>
    <property type="project" value="TreeGrafter"/>
</dbReference>
<evidence type="ECO:0000256" key="5">
    <source>
        <dbReference type="ARBA" id="ARBA00022927"/>
    </source>
</evidence>
<comment type="subcellular location">
    <subcellularLocation>
        <location evidence="1">Endosome membrane</location>
    </subcellularLocation>
</comment>
<evidence type="ECO:0000256" key="7">
    <source>
        <dbReference type="SAM" id="MobiDB-lite"/>
    </source>
</evidence>
<feature type="compositionally biased region" description="Basic and acidic residues" evidence="7">
    <location>
        <begin position="197"/>
        <end position="208"/>
    </location>
</feature>
<evidence type="ECO:0000256" key="3">
    <source>
        <dbReference type="ARBA" id="ARBA00022448"/>
    </source>
</evidence>
<dbReference type="GO" id="GO:0006900">
    <property type="term" value="P:vesicle budding from membrane"/>
    <property type="evidence" value="ECO:0007669"/>
    <property type="project" value="TreeGrafter"/>
</dbReference>
<keyword evidence="6" id="KW-0472">Membrane</keyword>
<organism evidence="8 9">
    <name type="scientific">Malassezia psittaci</name>
    <dbReference type="NCBI Taxonomy" id="1821823"/>
    <lineage>
        <taxon>Eukaryota</taxon>
        <taxon>Fungi</taxon>
        <taxon>Dikarya</taxon>
        <taxon>Basidiomycota</taxon>
        <taxon>Ustilaginomycotina</taxon>
        <taxon>Malasseziomycetes</taxon>
        <taxon>Malasseziales</taxon>
        <taxon>Malasseziaceae</taxon>
        <taxon>Malassezia</taxon>
    </lineage>
</organism>
<keyword evidence="3" id="KW-0813">Transport</keyword>
<dbReference type="GO" id="GO:0000815">
    <property type="term" value="C:ESCRT III complex"/>
    <property type="evidence" value="ECO:0007669"/>
    <property type="project" value="TreeGrafter"/>
</dbReference>
<comment type="similarity">
    <text evidence="2">Belongs to the SNF7 family.</text>
</comment>
<evidence type="ECO:0000256" key="1">
    <source>
        <dbReference type="ARBA" id="ARBA00004608"/>
    </source>
</evidence>
<keyword evidence="4" id="KW-0967">Endosome</keyword>
<dbReference type="AlphaFoldDB" id="A0AAF0FAX9"/>
<evidence type="ECO:0000313" key="8">
    <source>
        <dbReference type="EMBL" id="WFD43129.1"/>
    </source>
</evidence>
<name>A0AAF0FAX9_9BASI</name>
<dbReference type="InterPro" id="IPR005024">
    <property type="entry name" value="Snf7_fam"/>
</dbReference>
<feature type="compositionally biased region" description="Polar residues" evidence="7">
    <location>
        <begin position="183"/>
        <end position="192"/>
    </location>
</feature>
<keyword evidence="9" id="KW-1185">Reference proteome</keyword>
<gene>
    <name evidence="8" type="primary">VPS20</name>
    <name evidence="8" type="ORF">MPSI1_001782</name>
</gene>
<dbReference type="EMBL" id="CP118376">
    <property type="protein sequence ID" value="WFD43129.1"/>
    <property type="molecule type" value="Genomic_DNA"/>
</dbReference>
<dbReference type="GO" id="GO:0015031">
    <property type="term" value="P:protein transport"/>
    <property type="evidence" value="ECO:0007669"/>
    <property type="project" value="UniProtKB-KW"/>
</dbReference>
<dbReference type="Proteomes" id="UP001214628">
    <property type="component" value="Chromosome 2"/>
</dbReference>
<evidence type="ECO:0000256" key="6">
    <source>
        <dbReference type="ARBA" id="ARBA00023136"/>
    </source>
</evidence>
<dbReference type="Pfam" id="PF03357">
    <property type="entry name" value="Snf7"/>
    <property type="match status" value="1"/>
</dbReference>